<dbReference type="AlphaFoldDB" id="E6U3F9"/>
<dbReference type="KEGG" id="eha:Ethha_0890"/>
<evidence type="ECO:0000313" key="1">
    <source>
        <dbReference type="EMBL" id="ADU26451.1"/>
    </source>
</evidence>
<dbReference type="HOGENOM" id="CLU_2843282_0_0_9"/>
<organism evidence="1 2">
    <name type="scientific">Ethanoligenens harbinense (strain DSM 18485 / JCM 12961 / CGMCC 1.5033 / YUAN-3)</name>
    <dbReference type="NCBI Taxonomy" id="663278"/>
    <lineage>
        <taxon>Bacteria</taxon>
        <taxon>Bacillati</taxon>
        <taxon>Bacillota</taxon>
        <taxon>Clostridia</taxon>
        <taxon>Eubacteriales</taxon>
        <taxon>Oscillospiraceae</taxon>
        <taxon>Ethanoligenens</taxon>
    </lineage>
</organism>
<keyword evidence="2" id="KW-1185">Reference proteome</keyword>
<gene>
    <name evidence="1" type="ordered locus">Ethha_0890</name>
</gene>
<proteinExistence type="predicted"/>
<protein>
    <submittedName>
        <fullName evidence="1">Uncharacterized protein</fullName>
    </submittedName>
</protein>
<sequence>MPIAENQILAKINLFQKAAQMAALDSPEQHDISFKCPAYGSNAIAYMEDSHIYAFCTCCGICHIS</sequence>
<reference evidence="1 2" key="1">
    <citation type="submission" date="2010-12" db="EMBL/GenBank/DDBJ databases">
        <title>Complete sequence of Ethanoligenens harbinense YUAN-3.</title>
        <authorList>
            <person name="Lucas S."/>
            <person name="Copeland A."/>
            <person name="Lapidus A."/>
            <person name="Cheng J.-F."/>
            <person name="Bruce D."/>
            <person name="Goodwin L."/>
            <person name="Pitluck S."/>
            <person name="Chertkov O."/>
            <person name="Misra M."/>
            <person name="Detter J.C."/>
            <person name="Han C."/>
            <person name="Tapia R."/>
            <person name="Land M."/>
            <person name="Hauser L."/>
            <person name="Jeffries C."/>
            <person name="Kyrpides N."/>
            <person name="Ivanova N."/>
            <person name="Mikhailova N."/>
            <person name="Wang A."/>
            <person name="Mouttaki H."/>
            <person name="He Z."/>
            <person name="Zhou J."/>
            <person name="Hemme C.L."/>
            <person name="Woyke T."/>
        </authorList>
    </citation>
    <scope>NUCLEOTIDE SEQUENCE [LARGE SCALE GENOMIC DNA]</scope>
    <source>
        <strain evidence="2">DSM 18485 / JCM 12961 / CGMCC 1.5033 / YUAN-3</strain>
    </source>
</reference>
<dbReference type="RefSeq" id="WP_013484815.1">
    <property type="nucleotide sequence ID" value="NC_014828.1"/>
</dbReference>
<name>E6U3F9_ETHHY</name>
<accession>E6U3F9</accession>
<dbReference type="EMBL" id="CP002400">
    <property type="protein sequence ID" value="ADU26451.1"/>
    <property type="molecule type" value="Genomic_DNA"/>
</dbReference>
<dbReference type="Proteomes" id="UP000001551">
    <property type="component" value="Chromosome"/>
</dbReference>
<evidence type="ECO:0000313" key="2">
    <source>
        <dbReference type="Proteomes" id="UP000001551"/>
    </source>
</evidence>